<gene>
    <name evidence="2" type="ORF">FO442_14920</name>
</gene>
<evidence type="ECO:0000313" key="3">
    <source>
        <dbReference type="Proteomes" id="UP000316008"/>
    </source>
</evidence>
<keyword evidence="1" id="KW-0732">Signal</keyword>
<name>A0A556MMN1_9FLAO</name>
<organism evidence="2 3">
    <name type="scientific">Fluviicola chungangensis</name>
    <dbReference type="NCBI Taxonomy" id="2597671"/>
    <lineage>
        <taxon>Bacteria</taxon>
        <taxon>Pseudomonadati</taxon>
        <taxon>Bacteroidota</taxon>
        <taxon>Flavobacteriia</taxon>
        <taxon>Flavobacteriales</taxon>
        <taxon>Crocinitomicaceae</taxon>
        <taxon>Fluviicola</taxon>
    </lineage>
</organism>
<accession>A0A556MMN1</accession>
<dbReference type="AlphaFoldDB" id="A0A556MMN1"/>
<dbReference type="OrthoDB" id="9553497at2"/>
<comment type="caution">
    <text evidence="2">The sequence shown here is derived from an EMBL/GenBank/DDBJ whole genome shotgun (WGS) entry which is preliminary data.</text>
</comment>
<dbReference type="RefSeq" id="WP_144334012.1">
    <property type="nucleotide sequence ID" value="NZ_VLPL01000008.1"/>
</dbReference>
<feature type="chain" id="PRO_5022242042" evidence="1">
    <location>
        <begin position="26"/>
        <end position="166"/>
    </location>
</feature>
<reference evidence="2 3" key="1">
    <citation type="submission" date="2019-07" db="EMBL/GenBank/DDBJ databases">
        <authorList>
            <person name="Huq M.A."/>
        </authorList>
    </citation>
    <scope>NUCLEOTIDE SEQUENCE [LARGE SCALE GENOMIC DNA]</scope>
    <source>
        <strain evidence="2 3">MAH-3</strain>
    </source>
</reference>
<dbReference type="Proteomes" id="UP000316008">
    <property type="component" value="Unassembled WGS sequence"/>
</dbReference>
<evidence type="ECO:0000313" key="2">
    <source>
        <dbReference type="EMBL" id="TSJ41201.1"/>
    </source>
</evidence>
<keyword evidence="3" id="KW-1185">Reference proteome</keyword>
<dbReference type="EMBL" id="VLPL01000008">
    <property type="protein sequence ID" value="TSJ41201.1"/>
    <property type="molecule type" value="Genomic_DNA"/>
</dbReference>
<evidence type="ECO:0000256" key="1">
    <source>
        <dbReference type="SAM" id="SignalP"/>
    </source>
</evidence>
<protein>
    <submittedName>
        <fullName evidence="2">Uncharacterized protein</fullName>
    </submittedName>
</protein>
<proteinExistence type="predicted"/>
<sequence length="166" mass="19244">MKTNRLLYSLSFLLLTFLIPHKLLAQSGCTEQKVGRSYFSICSDNIVTEKKKLFLTTKAIPKRIDSKNTFKVVHYYVSNRKTTETDEIFLEYSKFLNNLETHDFFINGKEFTGILKIALPFKNAGVSTNYDGYDLLTYEFKEGRFVSKSKLTDVELEKEKAVIRPQ</sequence>
<feature type="signal peptide" evidence="1">
    <location>
        <begin position="1"/>
        <end position="25"/>
    </location>
</feature>